<evidence type="ECO:0000313" key="4">
    <source>
        <dbReference type="Proteomes" id="UP001595741"/>
    </source>
</evidence>
<comment type="similarity">
    <text evidence="1">Belongs to the free Met sulfoxide reductase family.</text>
</comment>
<reference evidence="4" key="1">
    <citation type="journal article" date="2019" name="Int. J. Syst. Evol. Microbiol.">
        <title>The Global Catalogue of Microorganisms (GCM) 10K type strain sequencing project: providing services to taxonomists for standard genome sequencing and annotation.</title>
        <authorList>
            <consortium name="The Broad Institute Genomics Platform"/>
            <consortium name="The Broad Institute Genome Sequencing Center for Infectious Disease"/>
            <person name="Wu L."/>
            <person name="Ma J."/>
        </authorList>
    </citation>
    <scope>NUCLEOTIDE SEQUENCE [LARGE SCALE GENOMIC DNA]</scope>
    <source>
        <strain evidence="4">KCTC 42742</strain>
    </source>
</reference>
<evidence type="ECO:0000259" key="2">
    <source>
        <dbReference type="Pfam" id="PF13185"/>
    </source>
</evidence>
<comment type="caution">
    <text evidence="3">The sequence shown here is derived from an EMBL/GenBank/DDBJ whole genome shotgun (WGS) entry which is preliminary data.</text>
</comment>
<keyword evidence="4" id="KW-1185">Reference proteome</keyword>
<dbReference type="PANTHER" id="PTHR21021:SF15">
    <property type="entry name" value="FREE METHIONINE-R-SULFOXIDE REDUCTASE"/>
    <property type="match status" value="1"/>
</dbReference>
<dbReference type="Proteomes" id="UP001595741">
    <property type="component" value="Unassembled WGS sequence"/>
</dbReference>
<dbReference type="InterPro" id="IPR003018">
    <property type="entry name" value="GAF"/>
</dbReference>
<evidence type="ECO:0000256" key="1">
    <source>
        <dbReference type="ARBA" id="ARBA00038454"/>
    </source>
</evidence>
<organism evidence="3 4">
    <name type="scientific">Vogesella facilis</name>
    <dbReference type="NCBI Taxonomy" id="1655232"/>
    <lineage>
        <taxon>Bacteria</taxon>
        <taxon>Pseudomonadati</taxon>
        <taxon>Pseudomonadota</taxon>
        <taxon>Betaproteobacteria</taxon>
        <taxon>Neisseriales</taxon>
        <taxon>Chromobacteriaceae</taxon>
        <taxon>Vogesella</taxon>
    </lineage>
</organism>
<dbReference type="EMBL" id="JBHRXN010000022">
    <property type="protein sequence ID" value="MFC3532224.1"/>
    <property type="molecule type" value="Genomic_DNA"/>
</dbReference>
<dbReference type="Pfam" id="PF13185">
    <property type="entry name" value="GAF_2"/>
    <property type="match status" value="1"/>
</dbReference>
<feature type="domain" description="GAF" evidence="2">
    <location>
        <begin position="32"/>
        <end position="158"/>
    </location>
</feature>
<dbReference type="InterPro" id="IPR029016">
    <property type="entry name" value="GAF-like_dom_sf"/>
</dbReference>
<dbReference type="SUPFAM" id="SSF55781">
    <property type="entry name" value="GAF domain-like"/>
    <property type="match status" value="1"/>
</dbReference>
<sequence length="161" mass="17684">MAENLIIAGDGKLERYQTLLPQAQALIDSEDDLIAALANTCAAIQHTFNWLWTGFYLVKNEELVLGPFQGPIACTRIRKGKGVCGSAWAQAQTLVVPDVDAFPGHIACSSLSRSEIVVPVFDQYGAVRAVLDVDSIELSSFDDTDRHYLEQICARLGRLFQ</sequence>
<proteinExistence type="inferred from homology"/>
<dbReference type="RefSeq" id="WP_386090735.1">
    <property type="nucleotide sequence ID" value="NZ_JBHRXN010000022.1"/>
</dbReference>
<gene>
    <name evidence="3" type="ORF">ACFOLG_08510</name>
</gene>
<evidence type="ECO:0000313" key="3">
    <source>
        <dbReference type="EMBL" id="MFC3532224.1"/>
    </source>
</evidence>
<dbReference type="InterPro" id="IPR051330">
    <property type="entry name" value="Phosphatase_reg/MetRdx"/>
</dbReference>
<name>A0ABV7RD01_9NEIS</name>
<accession>A0ABV7RD01</accession>
<dbReference type="Gene3D" id="3.30.450.40">
    <property type="match status" value="1"/>
</dbReference>
<protein>
    <submittedName>
        <fullName evidence="3">GAF domain-containing protein</fullName>
    </submittedName>
</protein>
<dbReference type="PANTHER" id="PTHR21021">
    <property type="entry name" value="GAF/PUTATIVE CYTOSKELETAL PROTEIN"/>
    <property type="match status" value="1"/>
</dbReference>